<keyword evidence="2" id="KW-0964">Secreted</keyword>
<name>A0AAE0UNL7_9TELE</name>
<feature type="compositionally biased region" description="Basic and acidic residues" evidence="6">
    <location>
        <begin position="34"/>
        <end position="47"/>
    </location>
</feature>
<keyword evidence="5" id="KW-0175">Coiled coil</keyword>
<keyword evidence="4" id="KW-0393">Immunoglobulin domain</keyword>
<dbReference type="Proteomes" id="UP001274896">
    <property type="component" value="Unassembled WGS sequence"/>
</dbReference>
<dbReference type="CDD" id="cd00087">
    <property type="entry name" value="FReD"/>
    <property type="match status" value="1"/>
</dbReference>
<comment type="subcellular location">
    <subcellularLocation>
        <location evidence="1">Secreted</location>
        <location evidence="1">Extracellular space</location>
        <location evidence="1">Extracellular matrix</location>
    </subcellularLocation>
</comment>
<evidence type="ECO:0000313" key="12">
    <source>
        <dbReference type="Proteomes" id="UP001274896"/>
    </source>
</evidence>
<keyword evidence="7" id="KW-0472">Membrane</keyword>
<dbReference type="InterPro" id="IPR003598">
    <property type="entry name" value="Ig_sub2"/>
</dbReference>
<dbReference type="PROSITE" id="PS00514">
    <property type="entry name" value="FIBRINOGEN_C_1"/>
    <property type="match status" value="1"/>
</dbReference>
<dbReference type="InterPro" id="IPR002181">
    <property type="entry name" value="Fibrinogen_a/b/g_C_dom"/>
</dbReference>
<dbReference type="SMART" id="SM00409">
    <property type="entry name" value="IG"/>
    <property type="match status" value="7"/>
</dbReference>
<feature type="non-terminal residue" evidence="11">
    <location>
        <position position="1574"/>
    </location>
</feature>
<evidence type="ECO:0000313" key="11">
    <source>
        <dbReference type="EMBL" id="KAK3511848.1"/>
    </source>
</evidence>
<dbReference type="InterPro" id="IPR013783">
    <property type="entry name" value="Ig-like_fold"/>
</dbReference>
<dbReference type="Pfam" id="PF13927">
    <property type="entry name" value="Ig_3"/>
    <property type="match status" value="1"/>
</dbReference>
<dbReference type="GO" id="GO:0005178">
    <property type="term" value="F:integrin binding"/>
    <property type="evidence" value="ECO:0007669"/>
    <property type="project" value="InterPro"/>
</dbReference>
<dbReference type="SMART" id="SM00408">
    <property type="entry name" value="IGc2"/>
    <property type="match status" value="5"/>
</dbReference>
<sequence>TLDARMETRTRRRVLSLLLLFVCLVKFGVNGGKDTPHPDTSKNEGAPKRPSLSSEPKVGRCSYTFIVPQQKLKGALCVSTETLRANGSETADLQAQLSNQQEQLERLRVRLQQDGALASEVRILRKESSITNARITQLYAQLLHELLNKQEQVAEQRRLEELLLNTTLQVLQISNSYRELEKKYQALTSLVNNQSQLMTQLEKQCQISTVTKPQQTDFLVQVDQSSAVQKESTEPKDEVRNIQRDQSASLQKKQTLQEIHGLFTMPTDLPTDMPFISFPATKSPGPWKDCQHVLDSGESISGIYLLRPQNSNRLFQAWCDQNRSQGGWTVIQRRLDGSVNFFRNWDQYKQGFGNLDGEYWLGLENLYWLISQASYKLRVHMEDWQGRQVFAEYDSFYIEPESDWYRLRLGSYQGTAGDSLSWHSNKAFTTLDRDKDAYLGNCAHYQKGGWWYHMCAHSNLNGVWYRGGHYRSRYQDGVYWAEFHGGSYSLKKVTMMIKPTKPTEVLGVPHHPMEEAHFGHLYTGSYPFGHDPELMTIAQSSNCSDLVLDPPELVVEYGDNVSVSCRSLFNYTDLDWNVSVGNISYTGNMTVIWETDYLTDWEAQPECYKTLDSQCKKRLPLTLYKLPDQVSISTVNHSGPMTEGREYKLQCDIQNVAPAHLFTVDWYKGSNLVNRSFIDLFKKIKIPTSMSTMLQIIPSRDDDGIQYRCEAKLNVEPKVHQLPITMTSNPLNITVTSKPLNCSDLVLDPPELVVQYGEPASVSCRSLSNDTALYWRAAPGNISRPDKQTIIWETDNLRDWEAQPVCYKTLDGGQCEKALRLIVYKSPEKVTISIVGHTGPLSANKKYDLQCDIENFAPVNVLTVSWYKGDQLMRHRGFSDLPIKTPSNKTVNLRITPSQGDSDAPYWCEAKLKLGATGPQPPPIVPSNRLSVAVHYKPVINCPDWSPLENTPLSSYPYNVTGNPVPDITWLRNQSKISLDTRLSRSDSGQYTLIASNMIGSSRCNPKIIVEYPPTFNCPASYTGIEQESFLDKCSVMASPVAEITWMKDGKAVSPLQHLTKADSGKYVIRAVNKHGAVQHNLTLKVLDDCPITIQPAELVVEFGASATANCSTPSAHTGMGWEAVDGSIDMMEDVQFLIWRVENITYWETKPMCFINAHKQCTVELLVTVYKSPDRVSINTLNHTGPMIEGGKYELECEFQNVAPVHFLTVNWYKGQSKRPVESVQFQDLSSTKPVNLSTTLWITTSKEDDGVQYTCETELKLGPKGPQPPPIKSSDPLNIIVHYKPVINCPDWSPLENTPLSSYPYSVTGNPVPDITWYRDQSKISLDTRLSRSDSGQYTLTASNMIGSSRCNIVEIIVEYPPTFNCPVSYTGIEQESFLVKCSVMASPVAEITWIKDGKAVSPLRHLTKADSGKYVITAVNKHGAVQHNLTLNIQYGPEISQSVSPTGVVKAGSDVSLSCTAEGNPEPQVWWSFQNQTKATGRRQATLNISKAMSADAGEYLCTATNQHGSKTSTVLLTVQESNMRTILISCGVLLVFLILIAYFLYNRTMSRRSGKYTVQANGDVSMSLLK</sequence>
<dbReference type="SUPFAM" id="SSF56496">
    <property type="entry name" value="Fibrinogen C-terminal domain-like"/>
    <property type="match status" value="1"/>
</dbReference>
<evidence type="ECO:0000259" key="9">
    <source>
        <dbReference type="PROSITE" id="PS50835"/>
    </source>
</evidence>
<keyword evidence="3" id="KW-1015">Disulfide bond</keyword>
<reference evidence="11" key="1">
    <citation type="submission" date="2023-06" db="EMBL/GenBank/DDBJ databases">
        <title>Male Hemibagrus guttatus genome.</title>
        <authorList>
            <person name="Bian C."/>
        </authorList>
    </citation>
    <scope>NUCLEOTIDE SEQUENCE</scope>
    <source>
        <strain evidence="11">Male_cb2023</strain>
        <tissue evidence="11">Muscle</tissue>
    </source>
</reference>
<dbReference type="NCBIfam" id="NF040941">
    <property type="entry name" value="GGGWT_bact"/>
    <property type="match status" value="1"/>
</dbReference>
<dbReference type="InterPro" id="IPR007110">
    <property type="entry name" value="Ig-like_dom"/>
</dbReference>
<feature type="region of interest" description="Disordered" evidence="6">
    <location>
        <begin position="226"/>
        <end position="247"/>
    </location>
</feature>
<dbReference type="InterPro" id="IPR014716">
    <property type="entry name" value="Fibrinogen_a/b/g_C_1"/>
</dbReference>
<keyword evidence="7" id="KW-1133">Transmembrane helix</keyword>
<feature type="signal peptide" evidence="8">
    <location>
        <begin position="1"/>
        <end position="31"/>
    </location>
</feature>
<dbReference type="GO" id="GO:0007155">
    <property type="term" value="P:cell adhesion"/>
    <property type="evidence" value="ECO:0007669"/>
    <property type="project" value="InterPro"/>
</dbReference>
<feature type="transmembrane region" description="Helical" evidence="7">
    <location>
        <begin position="1530"/>
        <end position="1549"/>
    </location>
</feature>
<evidence type="ECO:0000256" key="7">
    <source>
        <dbReference type="SAM" id="Phobius"/>
    </source>
</evidence>
<dbReference type="Pfam" id="PF00147">
    <property type="entry name" value="Fibrinogen_C"/>
    <property type="match status" value="1"/>
</dbReference>
<evidence type="ECO:0000256" key="3">
    <source>
        <dbReference type="ARBA" id="ARBA00023157"/>
    </source>
</evidence>
<dbReference type="FunFam" id="3.90.215.10:FF:000001">
    <property type="entry name" value="Tenascin isoform 1"/>
    <property type="match status" value="1"/>
</dbReference>
<evidence type="ECO:0000256" key="2">
    <source>
        <dbReference type="ARBA" id="ARBA00022530"/>
    </source>
</evidence>
<evidence type="ECO:0000256" key="1">
    <source>
        <dbReference type="ARBA" id="ARBA00004498"/>
    </source>
</evidence>
<dbReference type="PROSITE" id="PS51406">
    <property type="entry name" value="FIBRINOGEN_C_2"/>
    <property type="match status" value="1"/>
</dbReference>
<dbReference type="SUPFAM" id="SSF48726">
    <property type="entry name" value="Immunoglobulin"/>
    <property type="match status" value="8"/>
</dbReference>
<feature type="domain" description="Ig-like" evidence="9">
    <location>
        <begin position="1363"/>
        <end position="1435"/>
    </location>
</feature>
<comment type="caution">
    <text evidence="11">The sequence shown here is derived from an EMBL/GenBank/DDBJ whole genome shotgun (WGS) entry which is preliminary data.</text>
</comment>
<feature type="chain" id="PRO_5042193440" evidence="8">
    <location>
        <begin position="32"/>
        <end position="1574"/>
    </location>
</feature>
<feature type="domain" description="Ig-like" evidence="9">
    <location>
        <begin position="1174"/>
        <end position="1260"/>
    </location>
</feature>
<dbReference type="PROSITE" id="PS50835">
    <property type="entry name" value="IG_LIKE"/>
    <property type="match status" value="5"/>
</dbReference>
<dbReference type="CDD" id="cd00096">
    <property type="entry name" value="Ig"/>
    <property type="match status" value="2"/>
</dbReference>
<feature type="coiled-coil region" evidence="5">
    <location>
        <begin position="139"/>
        <end position="204"/>
    </location>
</feature>
<dbReference type="SMART" id="SM00186">
    <property type="entry name" value="FBG"/>
    <property type="match status" value="1"/>
</dbReference>
<dbReference type="InterPro" id="IPR036056">
    <property type="entry name" value="Fibrinogen-like_C"/>
</dbReference>
<keyword evidence="8" id="KW-0732">Signal</keyword>
<proteinExistence type="predicted"/>
<evidence type="ECO:0000256" key="8">
    <source>
        <dbReference type="SAM" id="SignalP"/>
    </source>
</evidence>
<feature type="region of interest" description="Disordered" evidence="6">
    <location>
        <begin position="32"/>
        <end position="57"/>
    </location>
</feature>
<dbReference type="Gene3D" id="2.60.40.10">
    <property type="entry name" value="Immunoglobulins"/>
    <property type="match status" value="11"/>
</dbReference>
<evidence type="ECO:0000256" key="6">
    <source>
        <dbReference type="SAM" id="MobiDB-lite"/>
    </source>
</evidence>
<dbReference type="EMBL" id="JAUCMX010000024">
    <property type="protein sequence ID" value="KAK3511848.1"/>
    <property type="molecule type" value="Genomic_DNA"/>
</dbReference>
<dbReference type="FunFam" id="2.60.40.10:FF:000032">
    <property type="entry name" value="palladin isoform X1"/>
    <property type="match status" value="1"/>
</dbReference>
<feature type="domain" description="Ig-like" evidence="9">
    <location>
        <begin position="827"/>
        <end position="910"/>
    </location>
</feature>
<keyword evidence="7" id="KW-0812">Transmembrane</keyword>
<feature type="domain" description="Ig-like" evidence="9">
    <location>
        <begin position="1440"/>
        <end position="1521"/>
    </location>
</feature>
<protein>
    <submittedName>
        <fullName evidence="11">Uncharacterized protein</fullName>
    </submittedName>
</protein>
<dbReference type="InterPro" id="IPR013768">
    <property type="entry name" value="ICAM_N"/>
</dbReference>
<keyword evidence="12" id="KW-1185">Reference proteome</keyword>
<accession>A0AAE0UNL7</accession>
<dbReference type="PANTHER" id="PTHR13771">
    <property type="entry name" value="INTERCELLULAR ADHESION MOLECULE"/>
    <property type="match status" value="1"/>
</dbReference>
<feature type="domain" description="Ig-like" evidence="9">
    <location>
        <begin position="627"/>
        <end position="725"/>
    </location>
</feature>
<dbReference type="Gene3D" id="3.90.215.10">
    <property type="entry name" value="Gamma Fibrinogen, chain A, domain 1"/>
    <property type="match status" value="1"/>
</dbReference>
<dbReference type="InterPro" id="IPR047012">
    <property type="entry name" value="ICAM_VCAM"/>
</dbReference>
<dbReference type="InterPro" id="IPR036179">
    <property type="entry name" value="Ig-like_dom_sf"/>
</dbReference>
<dbReference type="PANTHER" id="PTHR13771:SF9">
    <property type="entry name" value="INTERCELLULAR ADHESION MOLECULE 5"/>
    <property type="match status" value="1"/>
</dbReference>
<dbReference type="InterPro" id="IPR020837">
    <property type="entry name" value="Fibrinogen_CS"/>
</dbReference>
<evidence type="ECO:0000256" key="5">
    <source>
        <dbReference type="SAM" id="Coils"/>
    </source>
</evidence>
<evidence type="ECO:0000259" key="10">
    <source>
        <dbReference type="PROSITE" id="PS51406"/>
    </source>
</evidence>
<feature type="compositionally biased region" description="Basic and acidic residues" evidence="6">
    <location>
        <begin position="231"/>
        <end position="243"/>
    </location>
</feature>
<keyword evidence="2" id="KW-0272">Extracellular matrix</keyword>
<gene>
    <name evidence="11" type="ORF">QTP70_025969</name>
</gene>
<evidence type="ECO:0000256" key="4">
    <source>
        <dbReference type="ARBA" id="ARBA00023319"/>
    </source>
</evidence>
<feature type="domain" description="Fibrinogen C-terminal" evidence="10">
    <location>
        <begin position="281"/>
        <end position="501"/>
    </location>
</feature>
<organism evidence="11 12">
    <name type="scientific">Hemibagrus guttatus</name>
    <dbReference type="NCBI Taxonomy" id="175788"/>
    <lineage>
        <taxon>Eukaryota</taxon>
        <taxon>Metazoa</taxon>
        <taxon>Chordata</taxon>
        <taxon>Craniata</taxon>
        <taxon>Vertebrata</taxon>
        <taxon>Euteleostomi</taxon>
        <taxon>Actinopterygii</taxon>
        <taxon>Neopterygii</taxon>
        <taxon>Teleostei</taxon>
        <taxon>Ostariophysi</taxon>
        <taxon>Siluriformes</taxon>
        <taxon>Bagridae</taxon>
        <taxon>Hemibagrus</taxon>
    </lineage>
</organism>
<dbReference type="Pfam" id="PF03921">
    <property type="entry name" value="ICAM_N"/>
    <property type="match status" value="1"/>
</dbReference>
<dbReference type="InterPro" id="IPR003599">
    <property type="entry name" value="Ig_sub"/>
</dbReference>